<dbReference type="Pfam" id="PF00248">
    <property type="entry name" value="Aldo_ket_red"/>
    <property type="match status" value="1"/>
</dbReference>
<dbReference type="PROSITE" id="PS00798">
    <property type="entry name" value="ALDOKETO_REDUCTASE_1"/>
    <property type="match status" value="1"/>
</dbReference>
<organism evidence="7 8">
    <name type="scientific">Viridothelium virens</name>
    <name type="common">Speckled blister lichen</name>
    <name type="synonym">Trypethelium virens</name>
    <dbReference type="NCBI Taxonomy" id="1048519"/>
    <lineage>
        <taxon>Eukaryota</taxon>
        <taxon>Fungi</taxon>
        <taxon>Dikarya</taxon>
        <taxon>Ascomycota</taxon>
        <taxon>Pezizomycotina</taxon>
        <taxon>Dothideomycetes</taxon>
        <taxon>Dothideomycetes incertae sedis</taxon>
        <taxon>Trypetheliales</taxon>
        <taxon>Trypetheliaceae</taxon>
        <taxon>Viridothelium</taxon>
    </lineage>
</organism>
<comment type="similarity">
    <text evidence="1">Belongs to the aldo/keto reductase family.</text>
</comment>
<dbReference type="Gene3D" id="3.20.20.100">
    <property type="entry name" value="NADP-dependent oxidoreductase domain"/>
    <property type="match status" value="1"/>
</dbReference>
<name>A0A6A6H282_VIRVR</name>
<dbReference type="Pfam" id="PF03881">
    <property type="entry name" value="Fructosamin_kin"/>
    <property type="match status" value="1"/>
</dbReference>
<dbReference type="SUPFAM" id="SSF51430">
    <property type="entry name" value="NAD(P)-linked oxidoreductase"/>
    <property type="match status" value="1"/>
</dbReference>
<dbReference type="InterPro" id="IPR020471">
    <property type="entry name" value="AKR"/>
</dbReference>
<dbReference type="InterPro" id="IPR036812">
    <property type="entry name" value="NAD(P)_OxRdtase_dom_sf"/>
</dbReference>
<dbReference type="PROSITE" id="PS00062">
    <property type="entry name" value="ALDOKETO_REDUCTASE_2"/>
    <property type="match status" value="1"/>
</dbReference>
<proteinExistence type="inferred from homology"/>
<evidence type="ECO:0000259" key="6">
    <source>
        <dbReference type="Pfam" id="PF00248"/>
    </source>
</evidence>
<dbReference type="AlphaFoldDB" id="A0A6A6H282"/>
<dbReference type="PANTHER" id="PTHR43827">
    <property type="entry name" value="2,5-DIKETO-D-GLUCONIC ACID REDUCTASE"/>
    <property type="match status" value="1"/>
</dbReference>
<comment type="catalytic activity">
    <reaction evidence="5">
        <text>N(6)-D-ribulosyl-L-lysyl-[protein] + ATP = N(6)-(3-O-phospho-D-ribulosyl)-L-lysyl-[protein] + ADP + H(+)</text>
        <dbReference type="Rhea" id="RHEA:48432"/>
        <dbReference type="Rhea" id="RHEA-COMP:12103"/>
        <dbReference type="Rhea" id="RHEA-COMP:12104"/>
        <dbReference type="ChEBI" id="CHEBI:15378"/>
        <dbReference type="ChEBI" id="CHEBI:30616"/>
        <dbReference type="ChEBI" id="CHEBI:90418"/>
        <dbReference type="ChEBI" id="CHEBI:90420"/>
        <dbReference type="ChEBI" id="CHEBI:456216"/>
        <dbReference type="EC" id="2.7.1.172"/>
    </reaction>
    <physiologicalReaction direction="left-to-right" evidence="5">
        <dbReference type="Rhea" id="RHEA:48433"/>
    </physiologicalReaction>
</comment>
<dbReference type="EMBL" id="ML991818">
    <property type="protein sequence ID" value="KAF2232194.1"/>
    <property type="molecule type" value="Genomic_DNA"/>
</dbReference>
<evidence type="ECO:0000256" key="2">
    <source>
        <dbReference type="ARBA" id="ARBA00011961"/>
    </source>
</evidence>
<sequence length="626" mass="70715">DCPTSEEIPLFQRPCEVVSHGSSAWARSYRIDTNCENGDEESFFMKVSTGDHGREALKGEFESTSAIHAIVGDFAPKPIKWGSFKSISNTHYYLCKFYELAEELPEPKDFCAKVAALHANSVSPNGKFGFHVVTYNGDLPQENGYTDTWEECFKNGFEHMLNMNIKRGGPWDEMECLKSNMLEKVIPRLLRPLETRGRSVKPALVHGDLWCGNVAIDTQTDIPLIYDPSSFYAHNEYELGNWRPERNKFSRSYFNAYHTHMPKAEPEDDYDDRNALYSMRFNLHAAALFPKLTNFRTMCTDEMKRLGLPMNFKVNGVSIPALGLGTFQGDDSDSSVKETVLNALRKGYRHIDTAAAYGNEQQVGDAIKESRLPRRELFITTKLAQTCHDPTDVEGALDLSLSLLQLQYVDLYLMHFPHAYSIGPNHTTLRHPNGKPVIDRDLSRRYTQTWTAMEKLVEKGKAKLIGLSNFNILKTKRVLETARIRPAVNQIEMHPYLPQLDLLEYCQRESIHVMAHQPLGGRPVAVVNPNANLSGPLLDPDIATAYKKSSAQVLLSWAVQRGTSTIPKTVREERLIENRGVFRLSGEDMDLITGLANAKGAIRFLDPKGHIGFDIFDEVKDEPILD</sequence>
<dbReference type="GO" id="GO:0102193">
    <property type="term" value="F:protein-ribulosamine 3-kinase activity"/>
    <property type="evidence" value="ECO:0007669"/>
    <property type="project" value="UniProtKB-EC"/>
</dbReference>
<dbReference type="InterPro" id="IPR018170">
    <property type="entry name" value="Aldo/ket_reductase_CS"/>
</dbReference>
<dbReference type="CDD" id="cd19071">
    <property type="entry name" value="AKR_AKR1-5-like"/>
    <property type="match status" value="1"/>
</dbReference>
<dbReference type="InterPro" id="IPR016477">
    <property type="entry name" value="Fructo-/Ketosamine-3-kinase"/>
</dbReference>
<reference evidence="7" key="1">
    <citation type="journal article" date="2020" name="Stud. Mycol.">
        <title>101 Dothideomycetes genomes: a test case for predicting lifestyles and emergence of pathogens.</title>
        <authorList>
            <person name="Haridas S."/>
            <person name="Albert R."/>
            <person name="Binder M."/>
            <person name="Bloem J."/>
            <person name="Labutti K."/>
            <person name="Salamov A."/>
            <person name="Andreopoulos B."/>
            <person name="Baker S."/>
            <person name="Barry K."/>
            <person name="Bills G."/>
            <person name="Bluhm B."/>
            <person name="Cannon C."/>
            <person name="Castanera R."/>
            <person name="Culley D."/>
            <person name="Daum C."/>
            <person name="Ezra D."/>
            <person name="Gonzalez J."/>
            <person name="Henrissat B."/>
            <person name="Kuo A."/>
            <person name="Liang C."/>
            <person name="Lipzen A."/>
            <person name="Lutzoni F."/>
            <person name="Magnuson J."/>
            <person name="Mondo S."/>
            <person name="Nolan M."/>
            <person name="Ohm R."/>
            <person name="Pangilinan J."/>
            <person name="Park H.-J."/>
            <person name="Ramirez L."/>
            <person name="Alfaro M."/>
            <person name="Sun H."/>
            <person name="Tritt A."/>
            <person name="Yoshinaga Y."/>
            <person name="Zwiers L.-H."/>
            <person name="Turgeon B."/>
            <person name="Goodwin S."/>
            <person name="Spatafora J."/>
            <person name="Crous P."/>
            <person name="Grigoriev I."/>
        </authorList>
    </citation>
    <scope>NUCLEOTIDE SEQUENCE</scope>
    <source>
        <strain evidence="7">Tuck. ex Michener</strain>
    </source>
</reference>
<dbReference type="InterPro" id="IPR011009">
    <property type="entry name" value="Kinase-like_dom_sf"/>
</dbReference>
<keyword evidence="4" id="KW-0560">Oxidoreductase</keyword>
<evidence type="ECO:0000256" key="5">
    <source>
        <dbReference type="ARBA" id="ARBA00048655"/>
    </source>
</evidence>
<dbReference type="PRINTS" id="PR00069">
    <property type="entry name" value="ALDKETRDTASE"/>
</dbReference>
<accession>A0A6A6H282</accession>
<dbReference type="PANTHER" id="PTHR43827:SF3">
    <property type="entry name" value="NADP-DEPENDENT OXIDOREDUCTASE DOMAIN-CONTAINING PROTEIN"/>
    <property type="match status" value="1"/>
</dbReference>
<protein>
    <recommendedName>
        <fullName evidence="2">protein-ribulosamine 3-kinase</fullName>
        <ecNumber evidence="2">2.7.1.172</ecNumber>
    </recommendedName>
</protein>
<dbReference type="OrthoDB" id="5772781at2759"/>
<keyword evidence="8" id="KW-1185">Reference proteome</keyword>
<evidence type="ECO:0000256" key="3">
    <source>
        <dbReference type="ARBA" id="ARBA00022857"/>
    </source>
</evidence>
<evidence type="ECO:0000256" key="1">
    <source>
        <dbReference type="ARBA" id="ARBA00007905"/>
    </source>
</evidence>
<feature type="domain" description="NADP-dependent oxidoreductase" evidence="6">
    <location>
        <begin position="322"/>
        <end position="595"/>
    </location>
</feature>
<dbReference type="EC" id="2.7.1.172" evidence="2"/>
<dbReference type="GO" id="GO:0016616">
    <property type="term" value="F:oxidoreductase activity, acting on the CH-OH group of donors, NAD or NADP as acceptor"/>
    <property type="evidence" value="ECO:0007669"/>
    <property type="project" value="UniProtKB-ARBA"/>
</dbReference>
<dbReference type="Gene3D" id="3.90.1200.10">
    <property type="match status" value="1"/>
</dbReference>
<gene>
    <name evidence="7" type="ORF">EV356DRAFT_450641</name>
</gene>
<dbReference type="SUPFAM" id="SSF56112">
    <property type="entry name" value="Protein kinase-like (PK-like)"/>
    <property type="match status" value="1"/>
</dbReference>
<evidence type="ECO:0000313" key="7">
    <source>
        <dbReference type="EMBL" id="KAF2232194.1"/>
    </source>
</evidence>
<evidence type="ECO:0000313" key="8">
    <source>
        <dbReference type="Proteomes" id="UP000800092"/>
    </source>
</evidence>
<evidence type="ECO:0000256" key="4">
    <source>
        <dbReference type="ARBA" id="ARBA00023002"/>
    </source>
</evidence>
<dbReference type="Proteomes" id="UP000800092">
    <property type="component" value="Unassembled WGS sequence"/>
</dbReference>
<feature type="non-terminal residue" evidence="7">
    <location>
        <position position="1"/>
    </location>
</feature>
<dbReference type="InterPro" id="IPR023210">
    <property type="entry name" value="NADP_OxRdtase_dom"/>
</dbReference>
<keyword evidence="3" id="KW-0521">NADP</keyword>